<feature type="transmembrane region" description="Helical" evidence="1">
    <location>
        <begin position="60"/>
        <end position="78"/>
    </location>
</feature>
<dbReference type="InterPro" id="IPR007349">
    <property type="entry name" value="DUF418"/>
</dbReference>
<keyword evidence="1" id="KW-0812">Transmembrane</keyword>
<dbReference type="AlphaFoldDB" id="A0A927CE07"/>
<dbReference type="PANTHER" id="PTHR30590">
    <property type="entry name" value="INNER MEMBRANE PROTEIN"/>
    <property type="match status" value="1"/>
</dbReference>
<feature type="transmembrane region" description="Helical" evidence="1">
    <location>
        <begin position="188"/>
        <end position="206"/>
    </location>
</feature>
<keyword evidence="1" id="KW-0472">Membrane</keyword>
<dbReference type="RefSeq" id="WP_190931495.1">
    <property type="nucleotide sequence ID" value="NZ_JACXJA010000048.1"/>
</dbReference>
<sequence length="346" mass="38664">MRTTIGAYNGERIDTLDYLRGFALIGIALVNVLALLKVGSGAPGSADRYWFTFLNLTVEGRFYAIFSFLFGIGFYIFLTRAQDKGVRGNVLFIRRLLVLLVMGIVHQPFHPGEALLPYAVFGFVLLPFQKLRPAVNMTLALVLLVPAAYYGGKLLLVLPLFLLGLAVGQYGVFVQIRQHWPGIRSIQYVTGALSAIGLVLQVLWMPNQPGMAIVDEGARVSLMSQLADYTFILTMTGLVMAAFYVTTLIRALQSERVRRWLKPLQAYGRMALTNYLGQTVLLLMAGSLFGWSGNLGVVQTTLVCIGMYTVQMAFSMLWLSWFWMGPLEWCWRLLTYGRLPSPPPNR</sequence>
<organism evidence="3 4">
    <name type="scientific">Paenibacillus oceani</name>
    <dbReference type="NCBI Taxonomy" id="2772510"/>
    <lineage>
        <taxon>Bacteria</taxon>
        <taxon>Bacillati</taxon>
        <taxon>Bacillota</taxon>
        <taxon>Bacilli</taxon>
        <taxon>Bacillales</taxon>
        <taxon>Paenibacillaceae</taxon>
        <taxon>Paenibacillus</taxon>
    </lineage>
</organism>
<keyword evidence="1" id="KW-1133">Transmembrane helix</keyword>
<protein>
    <submittedName>
        <fullName evidence="3">DUF418 domain-containing protein</fullName>
    </submittedName>
</protein>
<feature type="transmembrane region" description="Helical" evidence="1">
    <location>
        <begin position="297"/>
        <end position="323"/>
    </location>
</feature>
<proteinExistence type="predicted"/>
<dbReference type="PANTHER" id="PTHR30590:SF3">
    <property type="entry name" value="HYPOTHETICAL MEMBRANE SPANNING PROTEIN"/>
    <property type="match status" value="1"/>
</dbReference>
<dbReference type="Pfam" id="PF04235">
    <property type="entry name" value="DUF418"/>
    <property type="match status" value="1"/>
</dbReference>
<reference evidence="3" key="1">
    <citation type="submission" date="2020-09" db="EMBL/GenBank/DDBJ databases">
        <title>A novel bacterium of genus Paenibacillus, isolated from South China Sea.</title>
        <authorList>
            <person name="Huang H."/>
            <person name="Mo K."/>
            <person name="Hu Y."/>
        </authorList>
    </citation>
    <scope>NUCLEOTIDE SEQUENCE</scope>
    <source>
        <strain evidence="3">IB182363</strain>
    </source>
</reference>
<comment type="caution">
    <text evidence="3">The sequence shown here is derived from an EMBL/GenBank/DDBJ whole genome shotgun (WGS) entry which is preliminary data.</text>
</comment>
<gene>
    <name evidence="3" type="ORF">IDH45_28220</name>
</gene>
<accession>A0A927CE07</accession>
<feature type="transmembrane region" description="Helical" evidence="1">
    <location>
        <begin position="226"/>
        <end position="252"/>
    </location>
</feature>
<evidence type="ECO:0000256" key="1">
    <source>
        <dbReference type="SAM" id="Phobius"/>
    </source>
</evidence>
<evidence type="ECO:0000313" key="4">
    <source>
        <dbReference type="Proteomes" id="UP000639396"/>
    </source>
</evidence>
<keyword evidence="4" id="KW-1185">Reference proteome</keyword>
<feature type="transmembrane region" description="Helical" evidence="1">
    <location>
        <begin position="21"/>
        <end position="40"/>
    </location>
</feature>
<feature type="transmembrane region" description="Helical" evidence="1">
    <location>
        <begin position="272"/>
        <end position="291"/>
    </location>
</feature>
<feature type="domain" description="DUF418" evidence="2">
    <location>
        <begin position="184"/>
        <end position="337"/>
    </location>
</feature>
<feature type="transmembrane region" description="Helical" evidence="1">
    <location>
        <begin position="90"/>
        <end position="106"/>
    </location>
</feature>
<dbReference type="Proteomes" id="UP000639396">
    <property type="component" value="Unassembled WGS sequence"/>
</dbReference>
<name>A0A927CE07_9BACL</name>
<dbReference type="EMBL" id="JACXJA010000048">
    <property type="protein sequence ID" value="MBD2865875.1"/>
    <property type="molecule type" value="Genomic_DNA"/>
</dbReference>
<evidence type="ECO:0000259" key="2">
    <source>
        <dbReference type="Pfam" id="PF04235"/>
    </source>
</evidence>
<feature type="transmembrane region" description="Helical" evidence="1">
    <location>
        <begin position="157"/>
        <end position="176"/>
    </location>
</feature>
<evidence type="ECO:0000313" key="3">
    <source>
        <dbReference type="EMBL" id="MBD2865875.1"/>
    </source>
</evidence>
<dbReference type="InterPro" id="IPR052529">
    <property type="entry name" value="Bact_Transport_Assoc"/>
</dbReference>